<name>A0A6A4FUB3_9STRA</name>
<evidence type="ECO:0000313" key="3">
    <source>
        <dbReference type="EMBL" id="KAE9353352.1"/>
    </source>
</evidence>
<protein>
    <submittedName>
        <fullName evidence="3">Uncharacterized protein</fullName>
    </submittedName>
</protein>
<dbReference type="EMBL" id="QXFU01000148">
    <property type="protein sequence ID" value="KAE9042395.1"/>
    <property type="molecule type" value="Genomic_DNA"/>
</dbReference>
<evidence type="ECO:0000313" key="4">
    <source>
        <dbReference type="Proteomes" id="UP000429607"/>
    </source>
</evidence>
<organism evidence="3 5">
    <name type="scientific">Phytophthora rubi</name>
    <dbReference type="NCBI Taxonomy" id="129364"/>
    <lineage>
        <taxon>Eukaryota</taxon>
        <taxon>Sar</taxon>
        <taxon>Stramenopiles</taxon>
        <taxon>Oomycota</taxon>
        <taxon>Peronosporomycetes</taxon>
        <taxon>Peronosporales</taxon>
        <taxon>Peronosporaceae</taxon>
        <taxon>Phytophthora</taxon>
    </lineage>
</organism>
<comment type="caution">
    <text evidence="3">The sequence shown here is derived from an EMBL/GenBank/DDBJ whole genome shotgun (WGS) entry which is preliminary data.</text>
</comment>
<dbReference type="EMBL" id="QXFT01000142">
    <property type="protein sequence ID" value="KAE9353352.1"/>
    <property type="molecule type" value="Genomic_DNA"/>
</dbReference>
<reference evidence="3 5" key="1">
    <citation type="submission" date="2018-08" db="EMBL/GenBank/DDBJ databases">
        <title>Genomic investigation of the strawberry pathogen Phytophthora fragariae indicates pathogenicity is determined by transcriptional variation in three key races.</title>
        <authorList>
            <person name="Adams T.M."/>
            <person name="Armitage A.D."/>
            <person name="Sobczyk M.K."/>
            <person name="Bates H.J."/>
            <person name="Dunwell J.M."/>
            <person name="Nellist C.F."/>
            <person name="Harrison R.J."/>
        </authorList>
    </citation>
    <scope>NUCLEOTIDE SEQUENCE [LARGE SCALE GENOMIC DNA]</scope>
    <source>
        <strain evidence="2 4">SCRP249</strain>
        <strain evidence="1 6">SCRP324</strain>
        <strain evidence="3 5">SCRP333</strain>
    </source>
</reference>
<dbReference type="Proteomes" id="UP000429607">
    <property type="component" value="Unassembled WGS sequence"/>
</dbReference>
<accession>A0A6A4FUB3</accession>
<sequence length="80" mass="8592">MESMNMMYLVEEANSELLGMAVHELFAQEDAAEAVSGSSQGGGSARKMFNDSDDLILVRAVSVVKTWEAAYGTVKGIMKS</sequence>
<evidence type="ECO:0000313" key="1">
    <source>
        <dbReference type="EMBL" id="KAE9042395.1"/>
    </source>
</evidence>
<evidence type="ECO:0000313" key="2">
    <source>
        <dbReference type="EMBL" id="KAE9048841.1"/>
    </source>
</evidence>
<dbReference type="Proteomes" id="UP000435112">
    <property type="component" value="Unassembled WGS sequence"/>
</dbReference>
<keyword evidence="5" id="KW-1185">Reference proteome</keyword>
<gene>
    <name evidence="2" type="ORF">PR001_g3657</name>
    <name evidence="1" type="ORF">PR002_g3925</name>
    <name evidence="3" type="ORF">PR003_g3904</name>
</gene>
<dbReference type="AlphaFoldDB" id="A0A6A4FUB3"/>
<proteinExistence type="predicted"/>
<dbReference type="Proteomes" id="UP000434957">
    <property type="component" value="Unassembled WGS sequence"/>
</dbReference>
<evidence type="ECO:0000313" key="6">
    <source>
        <dbReference type="Proteomes" id="UP000435112"/>
    </source>
</evidence>
<dbReference type="EMBL" id="QXFV01000140">
    <property type="protein sequence ID" value="KAE9048841.1"/>
    <property type="molecule type" value="Genomic_DNA"/>
</dbReference>
<evidence type="ECO:0000313" key="5">
    <source>
        <dbReference type="Proteomes" id="UP000434957"/>
    </source>
</evidence>